<evidence type="ECO:0000313" key="6">
    <source>
        <dbReference type="EMBL" id="SAL39775.1"/>
    </source>
</evidence>
<evidence type="ECO:0000256" key="2">
    <source>
        <dbReference type="ARBA" id="ARBA00022884"/>
    </source>
</evidence>
<proteinExistence type="predicted"/>
<feature type="region of interest" description="Disordered" evidence="4">
    <location>
        <begin position="1"/>
        <end position="70"/>
    </location>
</feature>
<dbReference type="InterPro" id="IPR036442">
    <property type="entry name" value="ProQ/FinO_sf"/>
</dbReference>
<dbReference type="GO" id="GO:0010608">
    <property type="term" value="P:post-transcriptional regulation of gene expression"/>
    <property type="evidence" value="ECO:0007669"/>
    <property type="project" value="InterPro"/>
</dbReference>
<dbReference type="SUPFAM" id="SSF48657">
    <property type="entry name" value="FinO-like"/>
    <property type="match status" value="1"/>
</dbReference>
<dbReference type="PANTHER" id="PTHR38106">
    <property type="entry name" value="RNA CHAPERONE PROQ"/>
    <property type="match status" value="1"/>
</dbReference>
<reference evidence="6 7" key="1">
    <citation type="submission" date="2016-01" db="EMBL/GenBank/DDBJ databases">
        <authorList>
            <person name="Oliw E.H."/>
        </authorList>
    </citation>
    <scope>NUCLEOTIDE SEQUENCE [LARGE SCALE GENOMIC DNA]</scope>
    <source>
        <strain evidence="6">LMG 22029</strain>
    </source>
</reference>
<dbReference type="PANTHER" id="PTHR38106:SF1">
    <property type="entry name" value="RNA CHAPERONE PROQ"/>
    <property type="match status" value="1"/>
</dbReference>
<keyword evidence="2" id="KW-0694">RNA-binding</keyword>
<dbReference type="GO" id="GO:0033592">
    <property type="term" value="F:RNA strand annealing activity"/>
    <property type="evidence" value="ECO:0007669"/>
    <property type="project" value="InterPro"/>
</dbReference>
<evidence type="ECO:0000313" key="7">
    <source>
        <dbReference type="Proteomes" id="UP000054893"/>
    </source>
</evidence>
<feature type="compositionally biased region" description="Low complexity" evidence="4">
    <location>
        <begin position="31"/>
        <end position="56"/>
    </location>
</feature>
<evidence type="ECO:0000256" key="4">
    <source>
        <dbReference type="SAM" id="MobiDB-lite"/>
    </source>
</evidence>
<name>A0A158H659_CABSO</name>
<dbReference type="Gene3D" id="1.10.1710.10">
    <property type="entry name" value="ProQ/FinO domain"/>
    <property type="match status" value="1"/>
</dbReference>
<dbReference type="InterPro" id="IPR023529">
    <property type="entry name" value="ProQ"/>
</dbReference>
<organism evidence="6 7">
    <name type="scientific">Caballeronia sordidicola</name>
    <name type="common">Burkholderia sordidicola</name>
    <dbReference type="NCBI Taxonomy" id="196367"/>
    <lineage>
        <taxon>Bacteria</taxon>
        <taxon>Pseudomonadati</taxon>
        <taxon>Pseudomonadota</taxon>
        <taxon>Betaproteobacteria</taxon>
        <taxon>Burkholderiales</taxon>
        <taxon>Burkholderiaceae</taxon>
        <taxon>Caballeronia</taxon>
    </lineage>
</organism>
<evidence type="ECO:0000259" key="5">
    <source>
        <dbReference type="SMART" id="SM00945"/>
    </source>
</evidence>
<keyword evidence="1" id="KW-0963">Cytoplasm</keyword>
<sequence>MGFEQLAALKEQLSKSAGTKAPARADRTRAKPPVSKAKPAANAKPNAKPNARPAHAVSKAKPAADVKPNAKPVDPVVVHIGRLQKRFPAAFPKNPAPKVALKIGIFEDLLPHIAELKVSQAELRDAIKIWCRGSRYWTALVENAVRVDLSGAEAGRVSAEDAVRAQKLEESRLARVAAKASAPPATTATATATAVVPPDPSAS</sequence>
<dbReference type="RefSeq" id="WP_060857284.1">
    <property type="nucleotide sequence ID" value="NZ_FCOC02000014.1"/>
</dbReference>
<dbReference type="EMBL" id="FCOC02000014">
    <property type="protein sequence ID" value="SAL39775.1"/>
    <property type="molecule type" value="Genomic_DNA"/>
</dbReference>
<feature type="domain" description="ProQ/FinO" evidence="5">
    <location>
        <begin position="71"/>
        <end position="185"/>
    </location>
</feature>
<dbReference type="OrthoDB" id="7025208at2"/>
<dbReference type="SMART" id="SM00945">
    <property type="entry name" value="ProQ"/>
    <property type="match status" value="1"/>
</dbReference>
<dbReference type="GO" id="GO:0034057">
    <property type="term" value="F:RNA strand-exchange activity"/>
    <property type="evidence" value="ECO:0007669"/>
    <property type="project" value="InterPro"/>
</dbReference>
<dbReference type="Pfam" id="PF04352">
    <property type="entry name" value="ProQ"/>
    <property type="match status" value="1"/>
</dbReference>
<protein>
    <submittedName>
        <fullName evidence="6">ProQ activator of osmoprotectant transporter ProP</fullName>
    </submittedName>
</protein>
<evidence type="ECO:0000256" key="1">
    <source>
        <dbReference type="ARBA" id="ARBA00022490"/>
    </source>
</evidence>
<dbReference type="AlphaFoldDB" id="A0A158H659"/>
<dbReference type="InterPro" id="IPR016103">
    <property type="entry name" value="ProQ/FinO"/>
</dbReference>
<evidence type="ECO:0000256" key="3">
    <source>
        <dbReference type="ARBA" id="ARBA00023186"/>
    </source>
</evidence>
<gene>
    <name evidence="6" type="ORF">AWB64_04193</name>
</gene>
<accession>A0A158H659</accession>
<dbReference type="GO" id="GO:0005829">
    <property type="term" value="C:cytosol"/>
    <property type="evidence" value="ECO:0007669"/>
    <property type="project" value="TreeGrafter"/>
</dbReference>
<feature type="compositionally biased region" description="Low complexity" evidence="4">
    <location>
        <begin position="179"/>
        <end position="196"/>
    </location>
</feature>
<dbReference type="Proteomes" id="UP000054893">
    <property type="component" value="Unassembled WGS sequence"/>
</dbReference>
<feature type="region of interest" description="Disordered" evidence="4">
    <location>
        <begin position="179"/>
        <end position="203"/>
    </location>
</feature>
<keyword evidence="3" id="KW-0143">Chaperone</keyword>